<dbReference type="AlphaFoldDB" id="A0AAV9IVM3"/>
<dbReference type="Pfam" id="PF21938">
    <property type="entry name" value="CAP_N"/>
    <property type="match status" value="1"/>
</dbReference>
<feature type="compositionally biased region" description="Basic and acidic residues" evidence="2">
    <location>
        <begin position="188"/>
        <end position="203"/>
    </location>
</feature>
<dbReference type="InterPro" id="IPR016098">
    <property type="entry name" value="CAP/MinC_C"/>
</dbReference>
<feature type="region of interest" description="Disordered" evidence="2">
    <location>
        <begin position="159"/>
        <end position="203"/>
    </location>
</feature>
<feature type="compositionally biased region" description="Pro residues" evidence="2">
    <location>
        <begin position="168"/>
        <end position="179"/>
    </location>
</feature>
<feature type="compositionally biased region" description="Low complexity" evidence="2">
    <location>
        <begin position="242"/>
        <end position="254"/>
    </location>
</feature>
<protein>
    <recommendedName>
        <fullName evidence="3">C-CAP/cofactor C-like domain-containing protein</fullName>
    </recommendedName>
</protein>
<dbReference type="Gene3D" id="1.25.40.330">
    <property type="entry name" value="Adenylate cyclase-associated CAP, N-terminal domain"/>
    <property type="match status" value="1"/>
</dbReference>
<dbReference type="InterPro" id="IPR017901">
    <property type="entry name" value="C-CAP_CF_C-like"/>
</dbReference>
<dbReference type="GO" id="GO:0019933">
    <property type="term" value="P:cAMP-mediated signaling"/>
    <property type="evidence" value="ECO:0007669"/>
    <property type="project" value="TreeGrafter"/>
</dbReference>
<dbReference type="InterPro" id="IPR036223">
    <property type="entry name" value="CAP_C_sf"/>
</dbReference>
<dbReference type="InterPro" id="IPR013912">
    <property type="entry name" value="Adenylate_cyclase-assoc_CAP_C"/>
</dbReference>
<dbReference type="Pfam" id="PF08603">
    <property type="entry name" value="CAP_C"/>
    <property type="match status" value="1"/>
</dbReference>
<sequence>MEERLRGPLEALLSRVPPEGEASATVEVVRALERAAQCQSAFLEAAAGRTAPVNTAELVSLLEPTVAALDTVERYRRESAGATAVAEAAEALRWVAATGQLPGEFIAQVQQSTEYHLLRLPGEWRPFGESVRQWLQALREYVVGRYGEGLMWGGVANEAPSGEANRSAPPPPAPPPLPPRGWMEADADDRRQPVPKPSDDAGGSREALFAEINAAGESITSTLRRTGERATPTAPPRPTPAPTKSASSSSSTRAVTPVLTLDAAAHRWRVERLTEAAAAAQPHHIRITHPRQTVYLYHCSGVDVVVDVSGKCNSVVVDSCQHIGLVLDDVVSGVEFIRSQNCRLQIRGRVPSLSVDQTAGLTVIGAPEQIVTCCATALCVVEADGEEDHETPIPEQFITTREPVQHAGRQPGGDKESVVRYRWVTRPLQHNAAA</sequence>
<dbReference type="GO" id="GO:0008179">
    <property type="term" value="F:adenylate cyclase binding"/>
    <property type="evidence" value="ECO:0007669"/>
    <property type="project" value="TreeGrafter"/>
</dbReference>
<dbReference type="GO" id="GO:0003779">
    <property type="term" value="F:actin binding"/>
    <property type="evidence" value="ECO:0007669"/>
    <property type="project" value="InterPro"/>
</dbReference>
<accession>A0AAV9IVM3</accession>
<feature type="region of interest" description="Disordered" evidence="2">
    <location>
        <begin position="216"/>
        <end position="254"/>
    </location>
</feature>
<organism evidence="4 5">
    <name type="scientific">Cyanidium caldarium</name>
    <name type="common">Red alga</name>
    <dbReference type="NCBI Taxonomy" id="2771"/>
    <lineage>
        <taxon>Eukaryota</taxon>
        <taxon>Rhodophyta</taxon>
        <taxon>Bangiophyceae</taxon>
        <taxon>Cyanidiales</taxon>
        <taxon>Cyanidiaceae</taxon>
        <taxon>Cyanidium</taxon>
    </lineage>
</organism>
<dbReference type="SUPFAM" id="SSF69340">
    <property type="entry name" value="C-terminal domain of adenylylcyclase associated protein"/>
    <property type="match status" value="1"/>
</dbReference>
<comment type="similarity">
    <text evidence="1">Belongs to the CAP family.</text>
</comment>
<dbReference type="EMBL" id="JANCYW010000007">
    <property type="protein sequence ID" value="KAK4536146.1"/>
    <property type="molecule type" value="Genomic_DNA"/>
</dbReference>
<reference evidence="4 5" key="1">
    <citation type="submission" date="2022-07" db="EMBL/GenBank/DDBJ databases">
        <title>Genome-wide signatures of adaptation to extreme environments.</title>
        <authorList>
            <person name="Cho C.H."/>
            <person name="Yoon H.S."/>
        </authorList>
    </citation>
    <scope>NUCLEOTIDE SEQUENCE [LARGE SCALE GENOMIC DNA]</scope>
    <source>
        <strain evidence="4 5">DBV 063 E5</strain>
    </source>
</reference>
<dbReference type="InterPro" id="IPR001837">
    <property type="entry name" value="Adenylate_cyclase-assoc_CAP"/>
</dbReference>
<dbReference type="GO" id="GO:0005737">
    <property type="term" value="C:cytoplasm"/>
    <property type="evidence" value="ECO:0007669"/>
    <property type="project" value="TreeGrafter"/>
</dbReference>
<evidence type="ECO:0000313" key="5">
    <source>
        <dbReference type="Proteomes" id="UP001301350"/>
    </source>
</evidence>
<dbReference type="InterPro" id="IPR036222">
    <property type="entry name" value="CAP_N_sf"/>
</dbReference>
<evidence type="ECO:0000259" key="3">
    <source>
        <dbReference type="PROSITE" id="PS51329"/>
    </source>
</evidence>
<keyword evidence="5" id="KW-1185">Reference proteome</keyword>
<dbReference type="SUPFAM" id="SSF101278">
    <property type="entry name" value="N-terminal domain of adenylylcyclase associated protein, CAP"/>
    <property type="match status" value="1"/>
</dbReference>
<evidence type="ECO:0000256" key="2">
    <source>
        <dbReference type="SAM" id="MobiDB-lite"/>
    </source>
</evidence>
<dbReference type="Proteomes" id="UP001301350">
    <property type="component" value="Unassembled WGS sequence"/>
</dbReference>
<dbReference type="InterPro" id="IPR053950">
    <property type="entry name" value="CAP_N"/>
</dbReference>
<dbReference type="SMART" id="SM00673">
    <property type="entry name" value="CARP"/>
    <property type="match status" value="2"/>
</dbReference>
<evidence type="ECO:0000313" key="4">
    <source>
        <dbReference type="EMBL" id="KAK4536146.1"/>
    </source>
</evidence>
<dbReference type="PANTHER" id="PTHR10652">
    <property type="entry name" value="ADENYLYL CYCLASE-ASSOCIATED PROTEIN"/>
    <property type="match status" value="1"/>
</dbReference>
<gene>
    <name evidence="4" type="ORF">CDCA_CDCA07G2171</name>
</gene>
<dbReference type="PANTHER" id="PTHR10652:SF0">
    <property type="entry name" value="ADENYLYL CYCLASE-ASSOCIATED PROTEIN"/>
    <property type="match status" value="1"/>
</dbReference>
<dbReference type="GO" id="GO:0007015">
    <property type="term" value="P:actin filament organization"/>
    <property type="evidence" value="ECO:0007669"/>
    <property type="project" value="TreeGrafter"/>
</dbReference>
<comment type="caution">
    <text evidence="4">The sequence shown here is derived from an EMBL/GenBank/DDBJ whole genome shotgun (WGS) entry which is preliminary data.</text>
</comment>
<proteinExistence type="inferred from homology"/>
<name>A0AAV9IVM3_CYACA</name>
<feature type="domain" description="C-CAP/cofactor C-like" evidence="3">
    <location>
        <begin position="256"/>
        <end position="393"/>
    </location>
</feature>
<evidence type="ECO:0000256" key="1">
    <source>
        <dbReference type="ARBA" id="ARBA00007659"/>
    </source>
</evidence>
<dbReference type="PROSITE" id="PS51329">
    <property type="entry name" value="C_CAP_COFACTOR_C"/>
    <property type="match status" value="1"/>
</dbReference>
<dbReference type="Gene3D" id="2.160.20.70">
    <property type="match status" value="1"/>
</dbReference>
<dbReference type="InterPro" id="IPR006599">
    <property type="entry name" value="CARP_motif"/>
</dbReference>